<name>A0A8S5P7E3_9CAUD</name>
<organism evidence="1">
    <name type="scientific">Siphoviridae sp. ctmYS12</name>
    <dbReference type="NCBI Taxonomy" id="2825652"/>
    <lineage>
        <taxon>Viruses</taxon>
        <taxon>Duplodnaviria</taxon>
        <taxon>Heunggongvirae</taxon>
        <taxon>Uroviricota</taxon>
        <taxon>Caudoviricetes</taxon>
    </lineage>
</organism>
<protein>
    <submittedName>
        <fullName evidence="1">Uncharacterized protein</fullName>
    </submittedName>
</protein>
<proteinExistence type="predicted"/>
<accession>A0A8S5P7E3</accession>
<sequence>MPMYRYVFEGQVSESNHLITNRWRGETWANSEAKARNNLAYQFKKASNRPSMAKVVLHGPIVKAS</sequence>
<evidence type="ECO:0000313" key="1">
    <source>
        <dbReference type="EMBL" id="DAE02592.1"/>
    </source>
</evidence>
<reference evidence="1" key="1">
    <citation type="journal article" date="2021" name="Proc. Natl. Acad. Sci. U.S.A.">
        <title>A Catalog of Tens of Thousands of Viruses from Human Metagenomes Reveals Hidden Associations with Chronic Diseases.</title>
        <authorList>
            <person name="Tisza M.J."/>
            <person name="Buck C.B."/>
        </authorList>
    </citation>
    <scope>NUCLEOTIDE SEQUENCE</scope>
    <source>
        <strain evidence="1">CtmYS12</strain>
    </source>
</reference>
<dbReference type="EMBL" id="BK015347">
    <property type="protein sequence ID" value="DAE02592.1"/>
    <property type="molecule type" value="Genomic_DNA"/>
</dbReference>